<evidence type="ECO:0000256" key="1">
    <source>
        <dbReference type="SAM" id="MobiDB-lite"/>
    </source>
</evidence>
<protein>
    <recommendedName>
        <fullName evidence="2">F-box domain-containing protein</fullName>
    </recommendedName>
</protein>
<feature type="region of interest" description="Disordered" evidence="1">
    <location>
        <begin position="272"/>
        <end position="310"/>
    </location>
</feature>
<feature type="domain" description="F-box" evidence="2">
    <location>
        <begin position="12"/>
        <end position="61"/>
    </location>
</feature>
<dbReference type="InterPro" id="IPR001810">
    <property type="entry name" value="F-box_dom"/>
</dbReference>
<dbReference type="SMART" id="SM00256">
    <property type="entry name" value="FBOX"/>
    <property type="match status" value="1"/>
</dbReference>
<feature type="compositionally biased region" description="Acidic residues" evidence="1">
    <location>
        <begin position="591"/>
        <end position="608"/>
    </location>
</feature>
<sequence>MHSSEEAIPSTRTIDETIPDEVLGKIFRHCPYKSLGALRTVSRKWNRLIDTFTGRILIVKSSNQYHFDSESTLDNLSIKANYWMTLPRQRTANNESSSVSNSSTSVCKEIAGPSNDYVETLPEISHGEHVHKMGLVGEITLKSMEYFLQQCRYVTSLYLHLSIFNNKEFADEENVFSISTLTPYLKELVIDSSGMNNDVIPQSHFFYQQVFDSALAFLDNNKFPSLGKFILGLPYFESREGILVRKIANFLSKHCKSLKSFSLHQKYEVQLENDNDDGSENGKDSTDKCKRPESGEGDCKPGSISPSSSTCSNSDYLSLKQLAVNALELKKCSLEEIHIVLLKTQESAPLWKNLLLHQERMKSVIFAGDKIPCPVSSIEYNWATLVTLRLDIRDGVNLTCFQKCVHLKHLTLGGRQETYYEDEFESDDEDGHYDQTLQLRNSNFLPRSLESVEIMNLRTHKDDARIICMELPELRDLHLKNLGWEGNLGLSLGDLAQVWKMGRLDHFCIEASLNMFSYSEIEKREDVPPELNLMACVLLSNSFTVASKFYLNVWKKDIGMYTTVETNHASSGTTTESMDVFQIPSTVILKDEEEDDDETESEEDEEDSKENSEEGSSSEEEGSGNDDDDEEEEESDVDGKEVTGKGRKSL</sequence>
<dbReference type="EMBL" id="CAXLJM020000007">
    <property type="protein sequence ID" value="CAL8072984.1"/>
    <property type="molecule type" value="Genomic_DNA"/>
</dbReference>
<evidence type="ECO:0000259" key="2">
    <source>
        <dbReference type="PROSITE" id="PS50181"/>
    </source>
</evidence>
<feature type="compositionally biased region" description="Acidic residues" evidence="1">
    <location>
        <begin position="616"/>
        <end position="636"/>
    </location>
</feature>
<evidence type="ECO:0000313" key="3">
    <source>
        <dbReference type="EMBL" id="CAL8072984.1"/>
    </source>
</evidence>
<organism evidence="3 4">
    <name type="scientific">Orchesella dallaii</name>
    <dbReference type="NCBI Taxonomy" id="48710"/>
    <lineage>
        <taxon>Eukaryota</taxon>
        <taxon>Metazoa</taxon>
        <taxon>Ecdysozoa</taxon>
        <taxon>Arthropoda</taxon>
        <taxon>Hexapoda</taxon>
        <taxon>Collembola</taxon>
        <taxon>Entomobryomorpha</taxon>
        <taxon>Entomobryoidea</taxon>
        <taxon>Orchesellidae</taxon>
        <taxon>Orchesellinae</taxon>
        <taxon>Orchesella</taxon>
    </lineage>
</organism>
<dbReference type="PROSITE" id="PS50181">
    <property type="entry name" value="FBOX"/>
    <property type="match status" value="1"/>
</dbReference>
<dbReference type="CDD" id="cd09917">
    <property type="entry name" value="F-box_SF"/>
    <property type="match status" value="1"/>
</dbReference>
<keyword evidence="4" id="KW-1185">Reference proteome</keyword>
<name>A0ABP1PSY7_9HEXA</name>
<dbReference type="Gene3D" id="1.20.1280.50">
    <property type="match status" value="1"/>
</dbReference>
<dbReference type="Proteomes" id="UP001642540">
    <property type="component" value="Unassembled WGS sequence"/>
</dbReference>
<dbReference type="InterPro" id="IPR036047">
    <property type="entry name" value="F-box-like_dom_sf"/>
</dbReference>
<comment type="caution">
    <text evidence="3">The sequence shown here is derived from an EMBL/GenBank/DDBJ whole genome shotgun (WGS) entry which is preliminary data.</text>
</comment>
<evidence type="ECO:0000313" key="4">
    <source>
        <dbReference type="Proteomes" id="UP001642540"/>
    </source>
</evidence>
<reference evidence="3 4" key="1">
    <citation type="submission" date="2024-08" db="EMBL/GenBank/DDBJ databases">
        <authorList>
            <person name="Cucini C."/>
            <person name="Frati F."/>
        </authorList>
    </citation>
    <scope>NUCLEOTIDE SEQUENCE [LARGE SCALE GENOMIC DNA]</scope>
</reference>
<gene>
    <name evidence="3" type="ORF">ODALV1_LOCUS2429</name>
</gene>
<dbReference type="Pfam" id="PF00646">
    <property type="entry name" value="F-box"/>
    <property type="match status" value="1"/>
</dbReference>
<proteinExistence type="predicted"/>
<feature type="compositionally biased region" description="Basic and acidic residues" evidence="1">
    <location>
        <begin position="280"/>
        <end position="299"/>
    </location>
</feature>
<feature type="region of interest" description="Disordered" evidence="1">
    <location>
        <begin position="587"/>
        <end position="650"/>
    </location>
</feature>
<dbReference type="SUPFAM" id="SSF81383">
    <property type="entry name" value="F-box domain"/>
    <property type="match status" value="1"/>
</dbReference>
<accession>A0ABP1PSY7</accession>